<dbReference type="EMBL" id="AEIU01000075">
    <property type="protein sequence ID" value="EFP96338.1"/>
    <property type="molecule type" value="Genomic_DNA"/>
</dbReference>
<accession>E3BKZ4</accession>
<proteinExistence type="predicted"/>
<dbReference type="OrthoDB" id="5877270at2"/>
<dbReference type="AlphaFoldDB" id="E3BKZ4"/>
<reference evidence="1 2" key="1">
    <citation type="journal article" date="2012" name="Int. J. Syst. Evol. Microbiol.">
        <title>Vibrio caribbeanicus sp. nov., isolated from the marine sponge Scleritoderma cyanea.</title>
        <authorList>
            <person name="Hoffmann M."/>
            <person name="Monday S.R."/>
            <person name="Allard M.W."/>
            <person name="Strain E.A."/>
            <person name="Whittaker P."/>
            <person name="Naum M."/>
            <person name="McCarthy P.J."/>
            <person name="Lopez J.V."/>
            <person name="Fischer M."/>
            <person name="Brown E.W."/>
        </authorList>
    </citation>
    <scope>NUCLEOTIDE SEQUENCE [LARGE SCALE GENOMIC DNA]</scope>
    <source>
        <strain evidence="1 2">ATCC BAA-2122</strain>
    </source>
</reference>
<evidence type="ECO:0000313" key="2">
    <source>
        <dbReference type="Proteomes" id="UP000002943"/>
    </source>
</evidence>
<dbReference type="STRING" id="796620.VIBC2010_12254"/>
<name>E3BKZ4_9VIBR</name>
<protein>
    <submittedName>
        <fullName evidence="1">Uncharacterized protein</fullName>
    </submittedName>
</protein>
<keyword evidence="2" id="KW-1185">Reference proteome</keyword>
<gene>
    <name evidence="1" type="ORF">VIBC2010_12254</name>
</gene>
<organism evidence="1 2">
    <name type="scientific">Vibrio caribbeanicus ATCC BAA-2122</name>
    <dbReference type="NCBI Taxonomy" id="796620"/>
    <lineage>
        <taxon>Bacteria</taxon>
        <taxon>Pseudomonadati</taxon>
        <taxon>Pseudomonadota</taxon>
        <taxon>Gammaproteobacteria</taxon>
        <taxon>Vibrionales</taxon>
        <taxon>Vibrionaceae</taxon>
        <taxon>Vibrio</taxon>
    </lineage>
</organism>
<dbReference type="eggNOG" id="ENOG502ZPFN">
    <property type="taxonomic scope" value="Bacteria"/>
</dbReference>
<dbReference type="RefSeq" id="WP_009601721.1">
    <property type="nucleotide sequence ID" value="NZ_AEIU01000075.1"/>
</dbReference>
<dbReference type="Proteomes" id="UP000002943">
    <property type="component" value="Unassembled WGS sequence"/>
</dbReference>
<evidence type="ECO:0000313" key="1">
    <source>
        <dbReference type="EMBL" id="EFP96338.1"/>
    </source>
</evidence>
<comment type="caution">
    <text evidence="1">The sequence shown here is derived from an EMBL/GenBank/DDBJ whole genome shotgun (WGS) entry which is preliminary data.</text>
</comment>
<sequence>MRNFEVLERGNDYFVCQVDGMHCRIVIDEFSSALTIGEHRLHVEEVSDRYVHHSKDGIFRLTLPLEEQDSIAICTLNAGPRNQFTYRSCLKLGGKWEPILNEWVFSASVSDKVDQLRQIIHSPRKILEVTFKETISMPNKSLSLFGFELVKGIKRNHEPIFHRGVSLKKGTISYVVSDTSKTVALAGSIVRLTVPEGMLKDKRFKEEYFAALDYRILKSSRKRF</sequence>